<organism evidence="1 2">
    <name type="scientific">Romanomermis culicivorax</name>
    <name type="common">Nematode worm</name>
    <dbReference type="NCBI Taxonomy" id="13658"/>
    <lineage>
        <taxon>Eukaryota</taxon>
        <taxon>Metazoa</taxon>
        <taxon>Ecdysozoa</taxon>
        <taxon>Nematoda</taxon>
        <taxon>Enoplea</taxon>
        <taxon>Dorylaimia</taxon>
        <taxon>Mermithida</taxon>
        <taxon>Mermithoidea</taxon>
        <taxon>Mermithidae</taxon>
        <taxon>Romanomermis</taxon>
    </lineage>
</organism>
<evidence type="ECO:0000313" key="1">
    <source>
        <dbReference type="Proteomes" id="UP000887565"/>
    </source>
</evidence>
<name>A0A915JL12_ROMCU</name>
<protein>
    <submittedName>
        <fullName evidence="2">Uncharacterized protein</fullName>
    </submittedName>
</protein>
<keyword evidence="1" id="KW-1185">Reference proteome</keyword>
<dbReference type="WBParaSite" id="nRc.2.0.1.t26767-RA">
    <property type="protein sequence ID" value="nRc.2.0.1.t26767-RA"/>
    <property type="gene ID" value="nRc.2.0.1.g26767"/>
</dbReference>
<sequence>MHLVLCSESSYEETFPISSIISFAVDSIGHGKWSIVILAVFPVRVTDIRGCGNNLISANMPKKKGKDSNKDNDELVKKTIDQQANLIKDHLSKITAEKSVE</sequence>
<dbReference type="Proteomes" id="UP000887565">
    <property type="component" value="Unplaced"/>
</dbReference>
<evidence type="ECO:0000313" key="2">
    <source>
        <dbReference type="WBParaSite" id="nRc.2.0.1.t26767-RA"/>
    </source>
</evidence>
<dbReference type="AlphaFoldDB" id="A0A915JL12"/>
<proteinExistence type="predicted"/>
<reference evidence="2" key="1">
    <citation type="submission" date="2022-11" db="UniProtKB">
        <authorList>
            <consortium name="WormBaseParasite"/>
        </authorList>
    </citation>
    <scope>IDENTIFICATION</scope>
</reference>
<accession>A0A915JL12</accession>